<dbReference type="AlphaFoldDB" id="A0A9P7W708"/>
<dbReference type="EMBL" id="MU250523">
    <property type="protein sequence ID" value="KAG7453120.1"/>
    <property type="molecule type" value="Genomic_DNA"/>
</dbReference>
<comment type="caution">
    <text evidence="2">The sequence shown here is derived from an EMBL/GenBank/DDBJ whole genome shotgun (WGS) entry which is preliminary data.</text>
</comment>
<evidence type="ECO:0000313" key="3">
    <source>
        <dbReference type="Proteomes" id="UP000812287"/>
    </source>
</evidence>
<dbReference type="GeneID" id="66107161"/>
<name>A0A9P7W708_9AGAR</name>
<dbReference type="Proteomes" id="UP000812287">
    <property type="component" value="Unassembled WGS sequence"/>
</dbReference>
<reference evidence="2" key="1">
    <citation type="submission" date="2020-11" db="EMBL/GenBank/DDBJ databases">
        <title>Adaptations for nitrogen fixation in a non-lichenized fungal sporocarp promotes dispersal by wood-feeding termites.</title>
        <authorList>
            <consortium name="DOE Joint Genome Institute"/>
            <person name="Koch R.A."/>
            <person name="Yoon G."/>
            <person name="Arayal U."/>
            <person name="Lail K."/>
            <person name="Amirebrahimi M."/>
            <person name="Labutti K."/>
            <person name="Lipzen A."/>
            <person name="Riley R."/>
            <person name="Barry K."/>
            <person name="Henrissat B."/>
            <person name="Grigoriev I.V."/>
            <person name="Herr J.R."/>
            <person name="Aime M.C."/>
        </authorList>
    </citation>
    <scope>NUCLEOTIDE SEQUENCE</scope>
    <source>
        <strain evidence="2">MCA 3950</strain>
    </source>
</reference>
<feature type="transmembrane region" description="Helical" evidence="1">
    <location>
        <begin position="12"/>
        <end position="44"/>
    </location>
</feature>
<proteinExistence type="predicted"/>
<evidence type="ECO:0000313" key="2">
    <source>
        <dbReference type="EMBL" id="KAG7453120.1"/>
    </source>
</evidence>
<keyword evidence="3" id="KW-1185">Reference proteome</keyword>
<gene>
    <name evidence="2" type="ORF">BT62DRAFT_925663</name>
</gene>
<evidence type="ECO:0000256" key="1">
    <source>
        <dbReference type="SAM" id="Phobius"/>
    </source>
</evidence>
<keyword evidence="1" id="KW-0472">Membrane</keyword>
<dbReference type="RefSeq" id="XP_043046620.1">
    <property type="nucleotide sequence ID" value="XM_043184864.1"/>
</dbReference>
<organism evidence="2 3">
    <name type="scientific">Guyanagaster necrorhizus</name>
    <dbReference type="NCBI Taxonomy" id="856835"/>
    <lineage>
        <taxon>Eukaryota</taxon>
        <taxon>Fungi</taxon>
        <taxon>Dikarya</taxon>
        <taxon>Basidiomycota</taxon>
        <taxon>Agaricomycotina</taxon>
        <taxon>Agaricomycetes</taxon>
        <taxon>Agaricomycetidae</taxon>
        <taxon>Agaricales</taxon>
        <taxon>Marasmiineae</taxon>
        <taxon>Physalacriaceae</taxon>
        <taxon>Guyanagaster</taxon>
    </lineage>
</organism>
<accession>A0A9P7W708</accession>
<sequence length="55" mass="6215">MLIPFHSILLGFIALVVGLSLIILISCISIFIITHAQCAVIVVVENQERLWRQIR</sequence>
<keyword evidence="1" id="KW-1133">Transmembrane helix</keyword>
<protein>
    <submittedName>
        <fullName evidence="2">Uncharacterized protein</fullName>
    </submittedName>
</protein>
<keyword evidence="1" id="KW-0812">Transmembrane</keyword>